<feature type="domain" description="NodB homology" evidence="1">
    <location>
        <begin position="37"/>
        <end position="183"/>
    </location>
</feature>
<dbReference type="Proteomes" id="UP001253848">
    <property type="component" value="Unassembled WGS sequence"/>
</dbReference>
<dbReference type="EMBL" id="JAVRHN010000006">
    <property type="protein sequence ID" value="MDT0686555.1"/>
    <property type="molecule type" value="Genomic_DNA"/>
</dbReference>
<evidence type="ECO:0000313" key="3">
    <source>
        <dbReference type="Proteomes" id="UP001253848"/>
    </source>
</evidence>
<dbReference type="SUPFAM" id="SSF88713">
    <property type="entry name" value="Glycoside hydrolase/deacetylase"/>
    <property type="match status" value="1"/>
</dbReference>
<keyword evidence="3" id="KW-1185">Reference proteome</keyword>
<dbReference type="CDD" id="cd10929">
    <property type="entry name" value="CE4_u5"/>
    <property type="match status" value="1"/>
</dbReference>
<reference evidence="2 3" key="1">
    <citation type="submission" date="2023-09" db="EMBL/GenBank/DDBJ databases">
        <authorList>
            <person name="Rey-Velasco X."/>
        </authorList>
    </citation>
    <scope>NUCLEOTIDE SEQUENCE [LARGE SCALE GENOMIC DNA]</scope>
    <source>
        <strain evidence="2 3">F225</strain>
    </source>
</reference>
<proteinExistence type="predicted"/>
<dbReference type="InterPro" id="IPR011330">
    <property type="entry name" value="Glyco_hydro/deAcase_b/a-brl"/>
</dbReference>
<dbReference type="Gene3D" id="3.20.20.370">
    <property type="entry name" value="Glycoside hydrolase/deacetylase"/>
    <property type="match status" value="1"/>
</dbReference>
<evidence type="ECO:0000259" key="1">
    <source>
        <dbReference type="Pfam" id="PF01522"/>
    </source>
</evidence>
<name>A0ABU3DS56_9FLAO</name>
<dbReference type="RefSeq" id="WP_311499879.1">
    <property type="nucleotide sequence ID" value="NZ_JAVRHN010000006.1"/>
</dbReference>
<evidence type="ECO:0000313" key="2">
    <source>
        <dbReference type="EMBL" id="MDT0686555.1"/>
    </source>
</evidence>
<dbReference type="InterPro" id="IPR002509">
    <property type="entry name" value="NODB_dom"/>
</dbReference>
<comment type="caution">
    <text evidence="2">The sequence shown here is derived from an EMBL/GenBank/DDBJ whole genome shotgun (WGS) entry which is preliminary data.</text>
</comment>
<protein>
    <submittedName>
        <fullName evidence="2">Polysaccharide deacetylase family protein</fullName>
    </submittedName>
</protein>
<gene>
    <name evidence="2" type="ORF">RM541_09260</name>
</gene>
<dbReference type="Pfam" id="PF01522">
    <property type="entry name" value="Polysacc_deac_1"/>
    <property type="match status" value="1"/>
</dbReference>
<accession>A0ABU3DS56</accession>
<sequence length="324" mass="38298">MEQNGFFVISLDFELLWGIFDKVDYKRKNVYFENTRFVIPKILDLFKEYNIHCTWATVGMLFNFNWEQWNYNIPKTIPEYSNRSLSAYKYGKSINSAETEFYCFAKEIIQKINATPNQEVGTHTYSHYYCLEQGQDLESFESDLKKAIELAKEMNIELKSLVFPRNQFNSDYLKVCKKLGIENVRSNPDNWYWRDPQNNSLKTKVFRTGDAYIGINDKSYSPSSIKKEDKKPLAQKASRLLRPYSENKILNDLKLRRIKSEITTAAKNDEIYHLWWHPHNFGKNPEGNLHDLKVILEHFRSCSQNYNMSSLNMMEINSKLFSAE</sequence>
<organism evidence="2 3">
    <name type="scientific">Autumnicola psychrophila</name>
    <dbReference type="NCBI Taxonomy" id="3075592"/>
    <lineage>
        <taxon>Bacteria</taxon>
        <taxon>Pseudomonadati</taxon>
        <taxon>Bacteroidota</taxon>
        <taxon>Flavobacteriia</taxon>
        <taxon>Flavobacteriales</taxon>
        <taxon>Flavobacteriaceae</taxon>
        <taxon>Autumnicola</taxon>
    </lineage>
</organism>